<dbReference type="InterPro" id="IPR001656">
    <property type="entry name" value="PsdUridine_synth_TruD"/>
</dbReference>
<evidence type="ECO:0000256" key="2">
    <source>
        <dbReference type="ARBA" id="ARBA00022694"/>
    </source>
</evidence>
<reference evidence="6 7" key="1">
    <citation type="submission" date="2018-07" db="EMBL/GenBank/DDBJ databases">
        <title>Halomonas rutogse sp. nov., isolated from Lake TangqianCo on Tibetan Plateau.</title>
        <authorList>
            <person name="Lu H."/>
            <person name="Xing P."/>
            <person name="Wu Q."/>
        </authorList>
    </citation>
    <scope>NUCLEOTIDE SEQUENCE [LARGE SCALE GENOMIC DNA]</scope>
    <source>
        <strain evidence="6 7">TQ8S</strain>
    </source>
</reference>
<protein>
    <recommendedName>
        <fullName evidence="4">tRNA pseudouridine synthase D</fullName>
        <ecNumber evidence="4">5.4.99.27</ecNumber>
    </recommendedName>
    <alternativeName>
        <fullName evidence="4">tRNA pseudouridine(13) synthase</fullName>
    </alternativeName>
    <alternativeName>
        <fullName evidence="4">tRNA pseudouridylate synthase D</fullName>
    </alternativeName>
    <alternativeName>
        <fullName evidence="4">tRNA-uridine isomerase D</fullName>
    </alternativeName>
</protein>
<gene>
    <name evidence="4" type="primary">truD</name>
    <name evidence="6" type="ORF">DU506_03560</name>
</gene>
<dbReference type="Proteomes" id="UP000253204">
    <property type="component" value="Unassembled WGS sequence"/>
</dbReference>
<keyword evidence="2 4" id="KW-0819">tRNA processing</keyword>
<dbReference type="InterPro" id="IPR020103">
    <property type="entry name" value="PsdUridine_synth_cat_dom_sf"/>
</dbReference>
<dbReference type="HAMAP" id="MF_01082">
    <property type="entry name" value="TruD"/>
    <property type="match status" value="1"/>
</dbReference>
<comment type="catalytic activity">
    <reaction evidence="4">
        <text>uridine(13) in tRNA = pseudouridine(13) in tRNA</text>
        <dbReference type="Rhea" id="RHEA:42540"/>
        <dbReference type="Rhea" id="RHEA-COMP:10105"/>
        <dbReference type="Rhea" id="RHEA-COMP:10106"/>
        <dbReference type="ChEBI" id="CHEBI:65314"/>
        <dbReference type="ChEBI" id="CHEBI:65315"/>
        <dbReference type="EC" id="5.4.99.27"/>
    </reaction>
</comment>
<evidence type="ECO:0000256" key="1">
    <source>
        <dbReference type="ARBA" id="ARBA00007953"/>
    </source>
</evidence>
<dbReference type="PANTHER" id="PTHR47811">
    <property type="entry name" value="TRNA PSEUDOURIDINE SYNTHASE D"/>
    <property type="match status" value="1"/>
</dbReference>
<dbReference type="RefSeq" id="WP_114485583.1">
    <property type="nucleotide sequence ID" value="NZ_CBCSHM010000037.1"/>
</dbReference>
<evidence type="ECO:0000313" key="7">
    <source>
        <dbReference type="Proteomes" id="UP000253204"/>
    </source>
</evidence>
<evidence type="ECO:0000313" key="6">
    <source>
        <dbReference type="EMBL" id="RCV93195.1"/>
    </source>
</evidence>
<dbReference type="PROSITE" id="PS01268">
    <property type="entry name" value="UPF0024"/>
    <property type="match status" value="1"/>
</dbReference>
<dbReference type="EMBL" id="QPIJ01000004">
    <property type="protein sequence ID" value="RCV93195.1"/>
    <property type="molecule type" value="Genomic_DNA"/>
</dbReference>
<comment type="function">
    <text evidence="4">Responsible for synthesis of pseudouridine from uracil-13 in transfer RNAs.</text>
</comment>
<dbReference type="GO" id="GO:0160150">
    <property type="term" value="F:tRNA pseudouridine(13) synthase activity"/>
    <property type="evidence" value="ECO:0007669"/>
    <property type="project" value="UniProtKB-EC"/>
</dbReference>
<dbReference type="AlphaFoldDB" id="A0A368U899"/>
<name>A0A368U899_9GAMM</name>
<dbReference type="PANTHER" id="PTHR47811:SF1">
    <property type="entry name" value="TRNA PSEUDOURIDINE SYNTHASE D"/>
    <property type="match status" value="1"/>
</dbReference>
<dbReference type="GO" id="GO:0005829">
    <property type="term" value="C:cytosol"/>
    <property type="evidence" value="ECO:0007669"/>
    <property type="project" value="TreeGrafter"/>
</dbReference>
<dbReference type="Gene3D" id="3.30.2340.10">
    <property type="entry name" value="TruD, insertion domain"/>
    <property type="match status" value="1"/>
</dbReference>
<dbReference type="InterPro" id="IPR020119">
    <property type="entry name" value="PsdUridine_synth_TruD_CS"/>
</dbReference>
<dbReference type="GO" id="GO:0003723">
    <property type="term" value="F:RNA binding"/>
    <property type="evidence" value="ECO:0007669"/>
    <property type="project" value="InterPro"/>
</dbReference>
<proteinExistence type="inferred from homology"/>
<dbReference type="SUPFAM" id="SSF55120">
    <property type="entry name" value="Pseudouridine synthase"/>
    <property type="match status" value="1"/>
</dbReference>
<feature type="domain" description="TRUD" evidence="5">
    <location>
        <begin position="163"/>
        <end position="313"/>
    </location>
</feature>
<dbReference type="EC" id="5.4.99.27" evidence="4"/>
<evidence type="ECO:0000256" key="4">
    <source>
        <dbReference type="HAMAP-Rule" id="MF_01082"/>
    </source>
</evidence>
<dbReference type="InterPro" id="IPR043165">
    <property type="entry name" value="TruD_insert_sf"/>
</dbReference>
<dbReference type="InterPro" id="IPR042214">
    <property type="entry name" value="TruD_catalytic"/>
</dbReference>
<dbReference type="OrthoDB" id="1550679at2"/>
<comment type="similarity">
    <text evidence="1 4">Belongs to the pseudouridine synthase TruD family.</text>
</comment>
<keyword evidence="3 4" id="KW-0413">Isomerase</keyword>
<keyword evidence="7" id="KW-1185">Reference proteome</keyword>
<dbReference type="GO" id="GO:0031119">
    <property type="term" value="P:tRNA pseudouridine synthesis"/>
    <property type="evidence" value="ECO:0007669"/>
    <property type="project" value="UniProtKB-UniRule"/>
</dbReference>
<feature type="active site" description="Nucleophile" evidence="4">
    <location>
        <position position="85"/>
    </location>
</feature>
<comment type="caution">
    <text evidence="6">The sequence shown here is derived from an EMBL/GenBank/DDBJ whole genome shotgun (WGS) entry which is preliminary data.</text>
</comment>
<dbReference type="Gene3D" id="3.30.2350.20">
    <property type="entry name" value="TruD, catalytic domain"/>
    <property type="match status" value="1"/>
</dbReference>
<dbReference type="Pfam" id="PF01142">
    <property type="entry name" value="TruD"/>
    <property type="match status" value="2"/>
</dbReference>
<accession>A0A368U899</accession>
<evidence type="ECO:0000256" key="3">
    <source>
        <dbReference type="ARBA" id="ARBA00023235"/>
    </source>
</evidence>
<dbReference type="InterPro" id="IPR050170">
    <property type="entry name" value="TruD_pseudoU_synthase"/>
</dbReference>
<dbReference type="PROSITE" id="PS50984">
    <property type="entry name" value="TRUD"/>
    <property type="match status" value="1"/>
</dbReference>
<evidence type="ECO:0000259" key="5">
    <source>
        <dbReference type="PROSITE" id="PS50984"/>
    </source>
</evidence>
<organism evidence="6 7">
    <name type="scientific">Vreelandella rituensis</name>
    <dbReference type="NCBI Taxonomy" id="2282306"/>
    <lineage>
        <taxon>Bacteria</taxon>
        <taxon>Pseudomonadati</taxon>
        <taxon>Pseudomonadota</taxon>
        <taxon>Gammaproteobacteria</taxon>
        <taxon>Oceanospirillales</taxon>
        <taxon>Halomonadaceae</taxon>
        <taxon>Vreelandella</taxon>
    </lineage>
</organism>
<dbReference type="InterPro" id="IPR011760">
    <property type="entry name" value="PsdUridine_synth_TruD_insert"/>
</dbReference>
<sequence>MSDAVVARWPRVLDAAFGPPLPGNYRARPEDFRVEETLDFVPEGHGEHLWLRLEKRNQTTLDVVRILARLCAVGPRDVGYSGMKDRVAVTRQWLSVHLPGKGDPKALESQLAELGIILLEQVRHPRKLKRGVHRTNRFTLCLTGEAVAAADFTRRWETLCEAGVPNYFGPQRFGAGGRNLLRARELLARGWRKRDDRQGMMLSTARSFLFNELLGARVQAGDWAQPVAGDVLMLDGTQSIFCVDEVPAELLDRAAALDIHPTGPMWGTGEPATRQAGSYEQQLSRTHGALCEGLCQAGVKRAQRALRMRLLEPSLQIEGDRVQLAFSLPRGGFATAVLAELIEHPDFAGVSIDHARPDG</sequence>